<dbReference type="PANTHER" id="PTHR42852">
    <property type="entry name" value="THIOL:DISULFIDE INTERCHANGE PROTEIN DSBE"/>
    <property type="match status" value="1"/>
</dbReference>
<dbReference type="CDD" id="cd02966">
    <property type="entry name" value="TlpA_like_family"/>
    <property type="match status" value="1"/>
</dbReference>
<dbReference type="SUPFAM" id="SSF48452">
    <property type="entry name" value="TPR-like"/>
    <property type="match status" value="1"/>
</dbReference>
<proteinExistence type="predicted"/>
<dbReference type="PROSITE" id="PS51352">
    <property type="entry name" value="THIOREDOXIN_2"/>
    <property type="match status" value="1"/>
</dbReference>
<dbReference type="InterPro" id="IPR036249">
    <property type="entry name" value="Thioredoxin-like_sf"/>
</dbReference>
<name>E4T0S3_PALPW</name>
<gene>
    <name evidence="4" type="ordered locus">Palpr_0036</name>
</gene>
<sequence>MKKLISVVLSMVFCICIYAQTSVLTLSPSKIEAGKDVRFTYTGKLAMKGTKIAVRLYNSKAFTDKVVKTKLTGKSITGSFNVPDTTTYVSFVITNGDKTDIKDKESVGYDYLVYKAGKPVKGTYLVKGALLSSKGGGNKALELIEKEYTLFPEQREKTYYNYLYAMLGIKERKAEVIALAQKHFDKVLQTATDDNDLSIYIRLIYDGSIKKRDSLEKEVVRKFPKGSTSFMLKLEKLYSQKDPDSTLVMLSALQNEFPDRCKTSKQTIDNILLNTYRKKKDYVNFDKVVSSIKDKQVKAQQYNQIAWEMATTDTNLALAKSYSEKCIATMDSVLKYEKPADAGYLKEWEERQAYTQGNNYDTYGYILEKQGNIKEAAEKEQLGVVLSKSNNTYMNEQLMKYLITLNQPKEALTWGEKFLSTDKSSAKLDSLYDVAYIRLNGSTTGLAAAKAKLALKLKPAPDFTLKTLDGKTVKLSSMRGKIVVLDFWATWCGPCLASFPGMQKSIDALKDNKDVCFYFINTSERTSADTRIKEVKQTLETKKVKFDVLLDEQQGDDFMVAKLYKVNSIPTKIVIDKNGKIRSTTVGYSGNDDELVNGFKKIAEVLK</sequence>
<reference key="1">
    <citation type="submission" date="2010-11" db="EMBL/GenBank/DDBJ databases">
        <title>The complete genome of Paludibacter propionicigenes DSM 17365.</title>
        <authorList>
            <consortium name="US DOE Joint Genome Institute (JGI-PGF)"/>
            <person name="Lucas S."/>
            <person name="Copeland A."/>
            <person name="Lapidus A."/>
            <person name="Bruce D."/>
            <person name="Goodwin L."/>
            <person name="Pitluck S."/>
            <person name="Kyrpides N."/>
            <person name="Mavromatis K."/>
            <person name="Ivanova N."/>
            <person name="Munk A.C."/>
            <person name="Brettin T."/>
            <person name="Detter J.C."/>
            <person name="Han C."/>
            <person name="Tapia R."/>
            <person name="Land M."/>
            <person name="Hauser L."/>
            <person name="Markowitz V."/>
            <person name="Cheng J.-F."/>
            <person name="Hugenholtz P."/>
            <person name="Woyke T."/>
            <person name="Wu D."/>
            <person name="Gronow S."/>
            <person name="Wellnitz S."/>
            <person name="Brambilla E."/>
            <person name="Klenk H.-P."/>
            <person name="Eisen J.A."/>
        </authorList>
    </citation>
    <scope>NUCLEOTIDE SEQUENCE</scope>
    <source>
        <strain>WB4</strain>
    </source>
</reference>
<evidence type="ECO:0000256" key="1">
    <source>
        <dbReference type="ARBA" id="ARBA00023284"/>
    </source>
</evidence>
<evidence type="ECO:0000313" key="5">
    <source>
        <dbReference type="Proteomes" id="UP000008718"/>
    </source>
</evidence>
<dbReference type="Gene3D" id="3.40.30.10">
    <property type="entry name" value="Glutaredoxin"/>
    <property type="match status" value="1"/>
</dbReference>
<dbReference type="STRING" id="694427.Palpr_0036"/>
<reference evidence="4 5" key="2">
    <citation type="journal article" date="2011" name="Stand. Genomic Sci.">
        <title>Complete genome sequence of Paludibacter propionicigenes type strain (WB4).</title>
        <authorList>
            <person name="Gronow S."/>
            <person name="Munk C."/>
            <person name="Lapidus A."/>
            <person name="Nolan M."/>
            <person name="Lucas S."/>
            <person name="Hammon N."/>
            <person name="Deshpande S."/>
            <person name="Cheng J.F."/>
            <person name="Tapia R."/>
            <person name="Han C."/>
            <person name="Goodwin L."/>
            <person name="Pitluck S."/>
            <person name="Liolios K."/>
            <person name="Ivanova N."/>
            <person name="Mavromatis K."/>
            <person name="Mikhailova N."/>
            <person name="Pati A."/>
            <person name="Chen A."/>
            <person name="Palaniappan K."/>
            <person name="Land M."/>
            <person name="Hauser L."/>
            <person name="Chang Y.J."/>
            <person name="Jeffries C.D."/>
            <person name="Brambilla E."/>
            <person name="Rohde M."/>
            <person name="Goker M."/>
            <person name="Detter J.C."/>
            <person name="Woyke T."/>
            <person name="Bristow J."/>
            <person name="Eisen J.A."/>
            <person name="Markowitz V."/>
            <person name="Hugenholtz P."/>
            <person name="Kyrpides N.C."/>
            <person name="Klenk H.P."/>
        </authorList>
    </citation>
    <scope>NUCLEOTIDE SEQUENCE [LARGE SCALE GENOMIC DNA]</scope>
    <source>
        <strain evidence="5">DSM 17365 / JCM 13257 / WB4</strain>
    </source>
</reference>
<feature type="signal peptide" evidence="2">
    <location>
        <begin position="1"/>
        <end position="19"/>
    </location>
</feature>
<dbReference type="PROSITE" id="PS00194">
    <property type="entry name" value="THIOREDOXIN_1"/>
    <property type="match status" value="1"/>
</dbReference>
<dbReference type="RefSeq" id="WP_013443567.1">
    <property type="nucleotide sequence ID" value="NC_014734.1"/>
</dbReference>
<dbReference type="GO" id="GO:0016491">
    <property type="term" value="F:oxidoreductase activity"/>
    <property type="evidence" value="ECO:0007669"/>
    <property type="project" value="InterPro"/>
</dbReference>
<organism evidence="4 5">
    <name type="scientific">Paludibacter propionicigenes (strain DSM 17365 / JCM 13257 / WB4)</name>
    <dbReference type="NCBI Taxonomy" id="694427"/>
    <lineage>
        <taxon>Bacteria</taxon>
        <taxon>Pseudomonadati</taxon>
        <taxon>Bacteroidota</taxon>
        <taxon>Bacteroidia</taxon>
        <taxon>Bacteroidales</taxon>
        <taxon>Paludibacteraceae</taxon>
        <taxon>Paludibacter</taxon>
    </lineage>
</organism>
<dbReference type="HOGENOM" id="CLU_028105_0_0_10"/>
<keyword evidence="2" id="KW-0732">Signal</keyword>
<protein>
    <submittedName>
        <fullName evidence="4">Alkyl hydroperoxide reductase/ Thiol specific antioxidant/ Mal allergen</fullName>
    </submittedName>
</protein>
<dbReference type="AlphaFoldDB" id="E4T0S3"/>
<dbReference type="InterPro" id="IPR017937">
    <property type="entry name" value="Thioredoxin_CS"/>
</dbReference>
<feature type="chain" id="PRO_5003188931" evidence="2">
    <location>
        <begin position="20"/>
        <end position="607"/>
    </location>
</feature>
<dbReference type="GO" id="GO:0016209">
    <property type="term" value="F:antioxidant activity"/>
    <property type="evidence" value="ECO:0007669"/>
    <property type="project" value="InterPro"/>
</dbReference>
<dbReference type="InterPro" id="IPR000866">
    <property type="entry name" value="AhpC/TSA"/>
</dbReference>
<dbReference type="Pfam" id="PF00578">
    <property type="entry name" value="AhpC-TSA"/>
    <property type="match status" value="1"/>
</dbReference>
<dbReference type="OrthoDB" id="9794348at2"/>
<keyword evidence="5" id="KW-1185">Reference proteome</keyword>
<dbReference type="eggNOG" id="COG0526">
    <property type="taxonomic scope" value="Bacteria"/>
</dbReference>
<feature type="domain" description="Thioredoxin" evidence="3">
    <location>
        <begin position="454"/>
        <end position="607"/>
    </location>
</feature>
<dbReference type="GO" id="GO:0006950">
    <property type="term" value="P:response to stress"/>
    <property type="evidence" value="ECO:0007669"/>
    <property type="project" value="UniProtKB-ARBA"/>
</dbReference>
<evidence type="ECO:0000259" key="3">
    <source>
        <dbReference type="PROSITE" id="PS51352"/>
    </source>
</evidence>
<dbReference type="InterPro" id="IPR050553">
    <property type="entry name" value="Thioredoxin_ResA/DsbE_sf"/>
</dbReference>
<dbReference type="InterPro" id="IPR011990">
    <property type="entry name" value="TPR-like_helical_dom_sf"/>
</dbReference>
<accession>E4T0S3</accession>
<evidence type="ECO:0000256" key="2">
    <source>
        <dbReference type="SAM" id="SignalP"/>
    </source>
</evidence>
<dbReference type="Proteomes" id="UP000008718">
    <property type="component" value="Chromosome"/>
</dbReference>
<keyword evidence="1" id="KW-0676">Redox-active center</keyword>
<dbReference type="SUPFAM" id="SSF52833">
    <property type="entry name" value="Thioredoxin-like"/>
    <property type="match status" value="1"/>
</dbReference>
<dbReference type="PANTHER" id="PTHR42852:SF17">
    <property type="entry name" value="THIOREDOXIN-LIKE PROTEIN HI_1115"/>
    <property type="match status" value="1"/>
</dbReference>
<dbReference type="EMBL" id="CP002345">
    <property type="protein sequence ID" value="ADQ78198.1"/>
    <property type="molecule type" value="Genomic_DNA"/>
</dbReference>
<evidence type="ECO:0000313" key="4">
    <source>
        <dbReference type="EMBL" id="ADQ78198.1"/>
    </source>
</evidence>
<dbReference type="InterPro" id="IPR013766">
    <property type="entry name" value="Thioredoxin_domain"/>
</dbReference>
<dbReference type="KEGG" id="ppn:Palpr_0036"/>